<dbReference type="HOGENOM" id="CLU_065200_1_2_2"/>
<keyword evidence="7" id="KW-1185">Reference proteome</keyword>
<protein>
    <recommendedName>
        <fullName evidence="8">Steroid 5-alpha reductase C-terminal domain-containing protein</fullName>
    </recommendedName>
</protein>
<feature type="transmembrane region" description="Helical" evidence="5">
    <location>
        <begin position="20"/>
        <end position="37"/>
    </location>
</feature>
<feature type="transmembrane region" description="Helical" evidence="5">
    <location>
        <begin position="83"/>
        <end position="102"/>
    </location>
</feature>
<dbReference type="PANTHER" id="PTHR43847:SF1">
    <property type="entry name" value="BLL3993 PROTEIN"/>
    <property type="match status" value="1"/>
</dbReference>
<sequence length="202" mass="23589">MLLLAVVAWKIMDKSWSSFNHLPVYIYAGVLIFYLRAEKFAYKGSGLSGRQFNKWTRHLLLFFWWLLLIVPALEYILFQRYNFVVIVAGTMLTIFGTVLRAWGVWTLGEYFSVHIEVKDKHELIEKGPYKFIRHPAYAGNIIQAIGIPLILDAYYSLGISAVLIFLFLYRLKLEEEVLIREVNYPPINWQACNIASVDQLKY</sequence>
<evidence type="ECO:0000313" key="7">
    <source>
        <dbReference type="Proteomes" id="UP000033072"/>
    </source>
</evidence>
<accession>A0A0E3S7L2</accession>
<feature type="transmembrane region" description="Helical" evidence="5">
    <location>
        <begin position="58"/>
        <end position="77"/>
    </location>
</feature>
<dbReference type="EMBL" id="CP009515">
    <property type="protein sequence ID" value="AKB75417.1"/>
    <property type="molecule type" value="Genomic_DNA"/>
</dbReference>
<proteinExistence type="predicted"/>
<evidence type="ECO:0000313" key="6">
    <source>
        <dbReference type="EMBL" id="AKB75417.1"/>
    </source>
</evidence>
<comment type="subcellular location">
    <subcellularLocation>
        <location evidence="1">Membrane</location>
        <topology evidence="1">Multi-pass membrane protein</topology>
    </subcellularLocation>
</comment>
<evidence type="ECO:0000256" key="1">
    <source>
        <dbReference type="ARBA" id="ARBA00004141"/>
    </source>
</evidence>
<dbReference type="GO" id="GO:0004671">
    <property type="term" value="F:protein C-terminal S-isoprenylcysteine carboxyl O-methyltransferase activity"/>
    <property type="evidence" value="ECO:0007669"/>
    <property type="project" value="InterPro"/>
</dbReference>
<dbReference type="Gene3D" id="1.20.120.1630">
    <property type="match status" value="1"/>
</dbReference>
<keyword evidence="3 5" id="KW-1133">Transmembrane helix</keyword>
<organism evidence="6 7">
    <name type="scientific">Methanosarcina lacustris Z-7289</name>
    <dbReference type="NCBI Taxonomy" id="1434111"/>
    <lineage>
        <taxon>Archaea</taxon>
        <taxon>Methanobacteriati</taxon>
        <taxon>Methanobacteriota</taxon>
        <taxon>Stenosarchaea group</taxon>
        <taxon>Methanomicrobia</taxon>
        <taxon>Methanosarcinales</taxon>
        <taxon>Methanosarcinaceae</taxon>
        <taxon>Methanosarcina</taxon>
    </lineage>
</organism>
<dbReference type="InterPro" id="IPR007269">
    <property type="entry name" value="ICMT_MeTrfase"/>
</dbReference>
<reference evidence="6 7" key="1">
    <citation type="submission" date="2014-07" db="EMBL/GenBank/DDBJ databases">
        <title>Methanogenic archaea and the global carbon cycle.</title>
        <authorList>
            <person name="Henriksen J.R."/>
            <person name="Luke J."/>
            <person name="Reinhart S."/>
            <person name="Benedict M.N."/>
            <person name="Youngblut N.D."/>
            <person name="Metcalf M.E."/>
            <person name="Whitaker R.J."/>
            <person name="Metcalf W.W."/>
        </authorList>
    </citation>
    <scope>NUCLEOTIDE SEQUENCE [LARGE SCALE GENOMIC DNA]</scope>
    <source>
        <strain evidence="6 7">Z-7289</strain>
    </source>
</reference>
<evidence type="ECO:0000256" key="3">
    <source>
        <dbReference type="ARBA" id="ARBA00022989"/>
    </source>
</evidence>
<feature type="transmembrane region" description="Helical" evidence="5">
    <location>
        <begin position="153"/>
        <end position="171"/>
    </location>
</feature>
<evidence type="ECO:0008006" key="8">
    <source>
        <dbReference type="Google" id="ProtNLM"/>
    </source>
</evidence>
<keyword evidence="4 5" id="KW-0472">Membrane</keyword>
<keyword evidence="2 5" id="KW-0812">Transmembrane</keyword>
<dbReference type="PANTHER" id="PTHR43847">
    <property type="entry name" value="BLL3993 PROTEIN"/>
    <property type="match status" value="1"/>
</dbReference>
<evidence type="ECO:0000256" key="2">
    <source>
        <dbReference type="ARBA" id="ARBA00022692"/>
    </source>
</evidence>
<dbReference type="KEGG" id="mls:MSLAZ_2156"/>
<dbReference type="Proteomes" id="UP000033072">
    <property type="component" value="Chromosome"/>
</dbReference>
<dbReference type="PATRIC" id="fig|1434111.4.peg.2866"/>
<evidence type="ECO:0000256" key="4">
    <source>
        <dbReference type="ARBA" id="ARBA00023136"/>
    </source>
</evidence>
<dbReference type="InterPro" id="IPR052527">
    <property type="entry name" value="Metal_cation-efflux_comp"/>
</dbReference>
<evidence type="ECO:0000256" key="5">
    <source>
        <dbReference type="SAM" id="Phobius"/>
    </source>
</evidence>
<name>A0A0E3S7L2_9EURY</name>
<dbReference type="GO" id="GO:0016020">
    <property type="term" value="C:membrane"/>
    <property type="evidence" value="ECO:0007669"/>
    <property type="project" value="UniProtKB-SubCell"/>
</dbReference>
<dbReference type="AlphaFoldDB" id="A0A0E3S7L2"/>
<dbReference type="Pfam" id="PF04140">
    <property type="entry name" value="ICMT"/>
    <property type="match status" value="1"/>
</dbReference>
<dbReference type="STRING" id="1434111.MSLAZ_2156"/>
<gene>
    <name evidence="6" type="ORF">MSLAZ_2156</name>
</gene>